<organism evidence="1 2">
    <name type="scientific">Drouetiella hepatica Uher 2000/2452</name>
    <dbReference type="NCBI Taxonomy" id="904376"/>
    <lineage>
        <taxon>Bacteria</taxon>
        <taxon>Bacillati</taxon>
        <taxon>Cyanobacteriota</taxon>
        <taxon>Cyanophyceae</taxon>
        <taxon>Oculatellales</taxon>
        <taxon>Oculatellaceae</taxon>
        <taxon>Drouetiella</taxon>
    </lineage>
</organism>
<accession>A0A951QDZ9</accession>
<evidence type="ECO:0000313" key="2">
    <source>
        <dbReference type="Proteomes" id="UP000757435"/>
    </source>
</evidence>
<gene>
    <name evidence="1" type="ORF">KME15_20115</name>
</gene>
<proteinExistence type="predicted"/>
<dbReference type="AlphaFoldDB" id="A0A951QDZ9"/>
<comment type="caution">
    <text evidence="1">The sequence shown here is derived from an EMBL/GenBank/DDBJ whole genome shotgun (WGS) entry which is preliminary data.</text>
</comment>
<dbReference type="EMBL" id="JAHHHD010000028">
    <property type="protein sequence ID" value="MBW4660988.1"/>
    <property type="molecule type" value="Genomic_DNA"/>
</dbReference>
<dbReference type="Proteomes" id="UP000757435">
    <property type="component" value="Unassembled WGS sequence"/>
</dbReference>
<reference evidence="1" key="1">
    <citation type="submission" date="2021-05" db="EMBL/GenBank/DDBJ databases">
        <authorList>
            <person name="Pietrasiak N."/>
            <person name="Ward R."/>
            <person name="Stajich J.E."/>
            <person name="Kurbessoian T."/>
        </authorList>
    </citation>
    <scope>NUCLEOTIDE SEQUENCE</scope>
    <source>
        <strain evidence="1">UHER 2000/2452</strain>
    </source>
</reference>
<protein>
    <submittedName>
        <fullName evidence="1">Uncharacterized protein</fullName>
    </submittedName>
</protein>
<reference evidence="1" key="2">
    <citation type="journal article" date="2022" name="Microbiol. Resour. Announc.">
        <title>Metagenome Sequencing to Explore Phylogenomics of Terrestrial Cyanobacteria.</title>
        <authorList>
            <person name="Ward R.D."/>
            <person name="Stajich J.E."/>
            <person name="Johansen J.R."/>
            <person name="Huntemann M."/>
            <person name="Clum A."/>
            <person name="Foster B."/>
            <person name="Foster B."/>
            <person name="Roux S."/>
            <person name="Palaniappan K."/>
            <person name="Varghese N."/>
            <person name="Mukherjee S."/>
            <person name="Reddy T.B.K."/>
            <person name="Daum C."/>
            <person name="Copeland A."/>
            <person name="Chen I.A."/>
            <person name="Ivanova N.N."/>
            <person name="Kyrpides N.C."/>
            <person name="Shapiro N."/>
            <person name="Eloe-Fadrosh E.A."/>
            <person name="Pietrasiak N."/>
        </authorList>
    </citation>
    <scope>NUCLEOTIDE SEQUENCE</scope>
    <source>
        <strain evidence="1">UHER 2000/2452</strain>
    </source>
</reference>
<name>A0A951QDZ9_9CYAN</name>
<sequence length="81" mass="9915">MQTEIVQDDWSSEDLRRELLIWANIELKRSQFYLWLKHAYIKPQQPNVYTDSDRAKLLRFAHLMQRYRSLKLASKKLYESL</sequence>
<evidence type="ECO:0000313" key="1">
    <source>
        <dbReference type="EMBL" id="MBW4660988.1"/>
    </source>
</evidence>